<name>A0A0C9XR71_9AGAR</name>
<dbReference type="Proteomes" id="UP000054477">
    <property type="component" value="Unassembled WGS sequence"/>
</dbReference>
<dbReference type="OrthoDB" id="2114124at2759"/>
<feature type="region of interest" description="Disordered" evidence="2">
    <location>
        <begin position="514"/>
        <end position="608"/>
    </location>
</feature>
<feature type="domain" description="G" evidence="3">
    <location>
        <begin position="12"/>
        <end position="74"/>
    </location>
</feature>
<evidence type="ECO:0000313" key="5">
    <source>
        <dbReference type="Proteomes" id="UP000054477"/>
    </source>
</evidence>
<keyword evidence="1" id="KW-0175">Coiled coil</keyword>
<dbReference type="EMBL" id="KN838572">
    <property type="protein sequence ID" value="KIK04174.1"/>
    <property type="molecule type" value="Genomic_DNA"/>
</dbReference>
<dbReference type="Pfam" id="PF01926">
    <property type="entry name" value="MMR_HSR1"/>
    <property type="match status" value="1"/>
</dbReference>
<evidence type="ECO:0000256" key="2">
    <source>
        <dbReference type="SAM" id="MobiDB-lite"/>
    </source>
</evidence>
<dbReference type="InterPro" id="IPR027417">
    <property type="entry name" value="P-loop_NTPase"/>
</dbReference>
<evidence type="ECO:0000256" key="1">
    <source>
        <dbReference type="SAM" id="Coils"/>
    </source>
</evidence>
<dbReference type="HOGENOM" id="CLU_018003_7_0_1"/>
<evidence type="ECO:0000313" key="4">
    <source>
        <dbReference type="EMBL" id="KIK04174.1"/>
    </source>
</evidence>
<sequence length="608" mass="67218">MAIKETKPAGLIAVMGGTGTGKSSFINAIVGKDVTDVGHGLESQTSDIKEYDFVMKNGLHVTLVDTPGFNDYTAETGGKSDLAILKEIGAFLKAKYNEDRKFSGILYLHNICDPKVGGSLQRNMTMFKKLCGPDPLKNVVVVTTFWDEIELVQGIEFETELKTKDRFFKGLVEGKSKFVRSGKFPPGEIPEGPEFLSPISIVSELVVLDPVFVEMQKELAEGKTVEETSAGAELYKELEKLKLQQKRDVIDLNEKIAEMKAQHIEDRLTREDEGKALKGQIKEWEARQHELVSAIAQLKQERETSAKQRDPDLRSEIELLKTQHAREILECRFQIQSLLDGNSIDAFRKTQLEKTCEDFKATVSDLSLSLTKLRDTNQREAVERVNVINQLRATHGKTLDDLAEARSNIGQLTSQLQASQAAQERTASQLDKVKSRSEIAATSQAKTLSELNTVRASLAEAERNFVASQNAQDNTASELMEVRSELSAAHKRCEETESQLRESRSALESMKLELAKARAASPSPSPSESPGSNATPKVPGIREGGEGAKHPPRPRRNYFPDLMDPSRQHPVTSPTPPVHPDSKLRSTAPVHLYLAKKAQGGLPTGKVR</sequence>
<evidence type="ECO:0000259" key="3">
    <source>
        <dbReference type="Pfam" id="PF01926"/>
    </source>
</evidence>
<proteinExistence type="predicted"/>
<dbReference type="Gene3D" id="3.40.50.300">
    <property type="entry name" value="P-loop containing nucleotide triphosphate hydrolases"/>
    <property type="match status" value="1"/>
</dbReference>
<dbReference type="SUPFAM" id="SSF52540">
    <property type="entry name" value="P-loop containing nucleoside triphosphate hydrolases"/>
    <property type="match status" value="1"/>
</dbReference>
<feature type="coiled-coil region" evidence="1">
    <location>
        <begin position="235"/>
        <end position="301"/>
    </location>
</feature>
<dbReference type="STRING" id="1095629.A0A0C9XR71"/>
<reference evidence="4 5" key="1">
    <citation type="submission" date="2014-04" db="EMBL/GenBank/DDBJ databases">
        <authorList>
            <consortium name="DOE Joint Genome Institute"/>
            <person name="Kuo A."/>
            <person name="Kohler A."/>
            <person name="Nagy L.G."/>
            <person name="Floudas D."/>
            <person name="Copeland A."/>
            <person name="Barry K.W."/>
            <person name="Cichocki N."/>
            <person name="Veneault-Fourrey C."/>
            <person name="LaButti K."/>
            <person name="Lindquist E.A."/>
            <person name="Lipzen A."/>
            <person name="Lundell T."/>
            <person name="Morin E."/>
            <person name="Murat C."/>
            <person name="Sun H."/>
            <person name="Tunlid A."/>
            <person name="Henrissat B."/>
            <person name="Grigoriev I.V."/>
            <person name="Hibbett D.S."/>
            <person name="Martin F."/>
            <person name="Nordberg H.P."/>
            <person name="Cantor M.N."/>
            <person name="Hua S.X."/>
        </authorList>
    </citation>
    <scope>NUCLEOTIDE SEQUENCE [LARGE SCALE GENOMIC DNA]</scope>
    <source>
        <strain evidence="4 5">LaAM-08-1</strain>
    </source>
</reference>
<dbReference type="InterPro" id="IPR006073">
    <property type="entry name" value="GTP-bd"/>
</dbReference>
<organism evidence="4 5">
    <name type="scientific">Laccaria amethystina LaAM-08-1</name>
    <dbReference type="NCBI Taxonomy" id="1095629"/>
    <lineage>
        <taxon>Eukaryota</taxon>
        <taxon>Fungi</taxon>
        <taxon>Dikarya</taxon>
        <taxon>Basidiomycota</taxon>
        <taxon>Agaricomycotina</taxon>
        <taxon>Agaricomycetes</taxon>
        <taxon>Agaricomycetidae</taxon>
        <taxon>Agaricales</taxon>
        <taxon>Agaricineae</taxon>
        <taxon>Hydnangiaceae</taxon>
        <taxon>Laccaria</taxon>
    </lineage>
</organism>
<dbReference type="CDD" id="cd00882">
    <property type="entry name" value="Ras_like_GTPase"/>
    <property type="match status" value="1"/>
</dbReference>
<gene>
    <name evidence="4" type="ORF">K443DRAFT_93764</name>
</gene>
<reference evidence="5" key="2">
    <citation type="submission" date="2015-01" db="EMBL/GenBank/DDBJ databases">
        <title>Evolutionary Origins and Diversification of the Mycorrhizal Mutualists.</title>
        <authorList>
            <consortium name="DOE Joint Genome Institute"/>
            <consortium name="Mycorrhizal Genomics Consortium"/>
            <person name="Kohler A."/>
            <person name="Kuo A."/>
            <person name="Nagy L.G."/>
            <person name="Floudas D."/>
            <person name="Copeland A."/>
            <person name="Barry K.W."/>
            <person name="Cichocki N."/>
            <person name="Veneault-Fourrey C."/>
            <person name="LaButti K."/>
            <person name="Lindquist E.A."/>
            <person name="Lipzen A."/>
            <person name="Lundell T."/>
            <person name="Morin E."/>
            <person name="Murat C."/>
            <person name="Riley R."/>
            <person name="Ohm R."/>
            <person name="Sun H."/>
            <person name="Tunlid A."/>
            <person name="Henrissat B."/>
            <person name="Grigoriev I.V."/>
            <person name="Hibbett D.S."/>
            <person name="Martin F."/>
        </authorList>
    </citation>
    <scope>NUCLEOTIDE SEQUENCE [LARGE SCALE GENOMIC DNA]</scope>
    <source>
        <strain evidence="5">LaAM-08-1</strain>
    </source>
</reference>
<dbReference type="GO" id="GO:0005525">
    <property type="term" value="F:GTP binding"/>
    <property type="evidence" value="ECO:0007669"/>
    <property type="project" value="InterPro"/>
</dbReference>
<dbReference type="AlphaFoldDB" id="A0A0C9XR71"/>
<protein>
    <submittedName>
        <fullName evidence="4">Unplaced genomic scaffold K443scaffold_37, whole genome shotgun sequence</fullName>
    </submittedName>
</protein>
<keyword evidence="5" id="KW-1185">Reference proteome</keyword>
<accession>A0A0C9XR71</accession>